<dbReference type="NCBIfam" id="NF004398">
    <property type="entry name" value="PRK05756.1"/>
    <property type="match status" value="1"/>
</dbReference>
<dbReference type="Proteomes" id="UP000217209">
    <property type="component" value="Chromosome"/>
</dbReference>
<dbReference type="CDD" id="cd01173">
    <property type="entry name" value="pyridoxal_pyridoxamine_kinase"/>
    <property type="match status" value="1"/>
</dbReference>
<keyword evidence="5" id="KW-0067">ATP-binding</keyword>
<dbReference type="PANTHER" id="PTHR10534:SF2">
    <property type="entry name" value="PYRIDOXAL KINASE"/>
    <property type="match status" value="1"/>
</dbReference>
<dbReference type="GO" id="GO:0005829">
    <property type="term" value="C:cytosol"/>
    <property type="evidence" value="ECO:0007669"/>
    <property type="project" value="TreeGrafter"/>
</dbReference>
<protein>
    <recommendedName>
        <fullName evidence="1">pyridoxal kinase</fullName>
        <ecNumber evidence="1">2.7.1.35</ecNumber>
    </recommendedName>
</protein>
<evidence type="ECO:0000256" key="4">
    <source>
        <dbReference type="ARBA" id="ARBA00022777"/>
    </source>
</evidence>
<evidence type="ECO:0000256" key="3">
    <source>
        <dbReference type="ARBA" id="ARBA00022741"/>
    </source>
</evidence>
<proteinExistence type="predicted"/>
<dbReference type="Gene3D" id="3.40.1190.20">
    <property type="match status" value="1"/>
</dbReference>
<evidence type="ECO:0000256" key="1">
    <source>
        <dbReference type="ARBA" id="ARBA00012104"/>
    </source>
</evidence>
<dbReference type="InterPro" id="IPR004625">
    <property type="entry name" value="PyrdxlKinase"/>
</dbReference>
<dbReference type="GO" id="GO:0009443">
    <property type="term" value="P:pyridoxal 5'-phosphate salvage"/>
    <property type="evidence" value="ECO:0007669"/>
    <property type="project" value="InterPro"/>
</dbReference>
<dbReference type="GO" id="GO:0005524">
    <property type="term" value="F:ATP binding"/>
    <property type="evidence" value="ECO:0007669"/>
    <property type="project" value="UniProtKB-KW"/>
</dbReference>
<dbReference type="EC" id="2.7.1.35" evidence="1"/>
<dbReference type="PANTHER" id="PTHR10534">
    <property type="entry name" value="PYRIDOXAL KINASE"/>
    <property type="match status" value="1"/>
</dbReference>
<dbReference type="NCBIfam" id="TIGR00687">
    <property type="entry name" value="pyridox_kin"/>
    <property type="match status" value="1"/>
</dbReference>
<accession>A0A1Q2HYA2</accession>
<evidence type="ECO:0000256" key="2">
    <source>
        <dbReference type="ARBA" id="ARBA00022679"/>
    </source>
</evidence>
<dbReference type="KEGG" id="cgv:CGLAU_09385"/>
<sequence length="303" mass="31618">MNILSIRSAVAYGHVGNSAAVFPLQRIGHEVWPVYTVNYSNHTGYGQWQGPIIPAADVASVIAGVGERGAFSLIDALLSGYQGSSEIAEVIVDAVAQVKEANPAAIYACDPVMGNAKSGCHVADDIPPLLRSKVVPVADVITPNQFELGYLVEQDATDLDSTLRAAAAAREMGPSVVLVTSVERPDAPEDVVEMIAVDDAGAWIVQTPRLPFKRNGSGDVTAALFTGHYLNAGAAGAAGESASAGGAASAGETVPIAEALAKTASSVYDMLKLTFEADSRELKLVEAQEFYANPRMQFSVEAL</sequence>
<evidence type="ECO:0000313" key="7">
    <source>
        <dbReference type="EMBL" id="AQQ15828.1"/>
    </source>
</evidence>
<reference evidence="7 8" key="1">
    <citation type="submission" date="2016-12" db="EMBL/GenBank/DDBJ databases">
        <authorList>
            <person name="Song W.-J."/>
            <person name="Kurnit D.M."/>
        </authorList>
    </citation>
    <scope>NUCLEOTIDE SEQUENCE [LARGE SCALE GENOMIC DNA]</scope>
    <source>
        <strain evidence="7 8">DSM 30827</strain>
    </source>
</reference>
<evidence type="ECO:0000259" key="6">
    <source>
        <dbReference type="Pfam" id="PF08543"/>
    </source>
</evidence>
<dbReference type="OrthoDB" id="9800808at2"/>
<gene>
    <name evidence="7" type="primary">pdxY2</name>
    <name evidence="7" type="ORF">CGLAU_09385</name>
</gene>
<keyword evidence="3" id="KW-0547">Nucleotide-binding</keyword>
<dbReference type="InterPro" id="IPR029056">
    <property type="entry name" value="Ribokinase-like"/>
</dbReference>
<evidence type="ECO:0000313" key="8">
    <source>
        <dbReference type="Proteomes" id="UP000217209"/>
    </source>
</evidence>
<name>A0A1Q2HYA2_9CORY</name>
<dbReference type="SUPFAM" id="SSF53613">
    <property type="entry name" value="Ribokinase-like"/>
    <property type="match status" value="1"/>
</dbReference>
<keyword evidence="8" id="KW-1185">Reference proteome</keyword>
<dbReference type="Pfam" id="PF08543">
    <property type="entry name" value="Phos_pyr_kin"/>
    <property type="match status" value="1"/>
</dbReference>
<dbReference type="InterPro" id="IPR013749">
    <property type="entry name" value="PM/HMP-P_kinase-1"/>
</dbReference>
<dbReference type="EMBL" id="CP019688">
    <property type="protein sequence ID" value="AQQ15828.1"/>
    <property type="molecule type" value="Genomic_DNA"/>
</dbReference>
<organism evidence="7 8">
    <name type="scientific">Corynebacterium glaucum</name>
    <dbReference type="NCBI Taxonomy" id="187491"/>
    <lineage>
        <taxon>Bacteria</taxon>
        <taxon>Bacillati</taxon>
        <taxon>Actinomycetota</taxon>
        <taxon>Actinomycetes</taxon>
        <taxon>Mycobacteriales</taxon>
        <taxon>Corynebacteriaceae</taxon>
        <taxon>Corynebacterium</taxon>
    </lineage>
</organism>
<keyword evidence="4 7" id="KW-0418">Kinase</keyword>
<evidence type="ECO:0000256" key="5">
    <source>
        <dbReference type="ARBA" id="ARBA00022840"/>
    </source>
</evidence>
<feature type="domain" description="Pyridoxamine kinase/Phosphomethylpyrimidine kinase" evidence="6">
    <location>
        <begin position="83"/>
        <end position="234"/>
    </location>
</feature>
<dbReference type="GO" id="GO:0008478">
    <property type="term" value="F:pyridoxal kinase activity"/>
    <property type="evidence" value="ECO:0007669"/>
    <property type="project" value="UniProtKB-EC"/>
</dbReference>
<keyword evidence="2 7" id="KW-0808">Transferase</keyword>
<dbReference type="AlphaFoldDB" id="A0A1Q2HYA2"/>
<dbReference type="RefSeq" id="WP_095660461.1">
    <property type="nucleotide sequence ID" value="NZ_CP019688.1"/>
</dbReference>